<evidence type="ECO:0000256" key="1">
    <source>
        <dbReference type="SAM" id="MobiDB-lite"/>
    </source>
</evidence>
<name>A0A9W8HIA5_9FUNG</name>
<dbReference type="EMBL" id="JANBUL010000035">
    <property type="protein sequence ID" value="KAJ2783991.1"/>
    <property type="molecule type" value="Genomic_DNA"/>
</dbReference>
<proteinExistence type="predicted"/>
<accession>A0A9W8HIA5</accession>
<feature type="region of interest" description="Disordered" evidence="1">
    <location>
        <begin position="1"/>
        <end position="25"/>
    </location>
</feature>
<evidence type="ECO:0000313" key="3">
    <source>
        <dbReference type="Proteomes" id="UP001140217"/>
    </source>
</evidence>
<feature type="compositionally biased region" description="Pro residues" evidence="1">
    <location>
        <begin position="44"/>
        <end position="66"/>
    </location>
</feature>
<evidence type="ECO:0000313" key="2">
    <source>
        <dbReference type="EMBL" id="KAJ2783991.1"/>
    </source>
</evidence>
<dbReference type="AlphaFoldDB" id="A0A9W8HIA5"/>
<comment type="caution">
    <text evidence="2">The sequence shown here is derived from an EMBL/GenBank/DDBJ whole genome shotgun (WGS) entry which is preliminary data.</text>
</comment>
<feature type="compositionally biased region" description="Acidic residues" evidence="1">
    <location>
        <begin position="186"/>
        <end position="198"/>
    </location>
</feature>
<dbReference type="Proteomes" id="UP001140217">
    <property type="component" value="Unassembled WGS sequence"/>
</dbReference>
<feature type="region of interest" description="Disordered" evidence="1">
    <location>
        <begin position="186"/>
        <end position="394"/>
    </location>
</feature>
<feature type="compositionally biased region" description="Low complexity" evidence="1">
    <location>
        <begin position="253"/>
        <end position="287"/>
    </location>
</feature>
<gene>
    <name evidence="2" type="ORF">H4R18_001383</name>
</gene>
<keyword evidence="3" id="KW-1185">Reference proteome</keyword>
<protein>
    <recommendedName>
        <fullName evidence="4">PWWP domain-containing protein</fullName>
    </recommendedName>
</protein>
<reference evidence="2" key="1">
    <citation type="submission" date="2022-07" db="EMBL/GenBank/DDBJ databases">
        <title>Phylogenomic reconstructions and comparative analyses of Kickxellomycotina fungi.</title>
        <authorList>
            <person name="Reynolds N.K."/>
            <person name="Stajich J.E."/>
            <person name="Barry K."/>
            <person name="Grigoriev I.V."/>
            <person name="Crous P."/>
            <person name="Smith M.E."/>
        </authorList>
    </citation>
    <scope>NUCLEOTIDE SEQUENCE</scope>
    <source>
        <strain evidence="2">NBRC 105414</strain>
    </source>
</reference>
<feature type="region of interest" description="Disordered" evidence="1">
    <location>
        <begin position="38"/>
        <end position="67"/>
    </location>
</feature>
<organism evidence="2 3">
    <name type="scientific">Coemansia javaensis</name>
    <dbReference type="NCBI Taxonomy" id="2761396"/>
    <lineage>
        <taxon>Eukaryota</taxon>
        <taxon>Fungi</taxon>
        <taxon>Fungi incertae sedis</taxon>
        <taxon>Zoopagomycota</taxon>
        <taxon>Kickxellomycotina</taxon>
        <taxon>Kickxellomycetes</taxon>
        <taxon>Kickxellales</taxon>
        <taxon>Kickxellaceae</taxon>
        <taxon>Coemansia</taxon>
    </lineage>
</organism>
<feature type="compositionally biased region" description="Low complexity" evidence="1">
    <location>
        <begin position="325"/>
        <end position="361"/>
    </location>
</feature>
<feature type="compositionally biased region" description="Basic residues" evidence="1">
    <location>
        <begin position="362"/>
        <end position="371"/>
    </location>
</feature>
<feature type="region of interest" description="Disordered" evidence="1">
    <location>
        <begin position="433"/>
        <end position="453"/>
    </location>
</feature>
<sequence>MVDATRTARGAPPLPLPSPAQKAAAAPLALPAAAPLLPSASLPAAPPPASPPPPPPPASQSLPPPQRAWRGRDVVFVDPLDPSAPHWWPAMIVPTDEIDASMGCTQLAADEYLVNSKVRGNELRAFDTGQRPYTDFAAGSPAFLKDKAIRGALLFLKTGHVQAKFQWRKWQSGSDAVRLPFALAAEEEEDDDDNEEEPPAGPAPAKDEAPAKDAASADAGGTGDSADDTPLAAILVPDATALPESDDTPPTSAGTPLAAQAQAHAYAGLPPPLSASASDAGSAAGAAAPPPLASARPRRTRHQKPQPQPQPPAANGMTRRRRQQRQQPSQEQQQQQQQQQPPEQQQQQQQQQQQPRQAAKAPARRAQKRQRPAASTPPSDAASRDTPAGDAPAGDGAAAIVAVIKELEDVQEEYRIFHALVRQAAKDLWLELGNEWPPSAGTSTRFGKRRKAA</sequence>
<dbReference type="OrthoDB" id="641149at2759"/>
<feature type="compositionally biased region" description="Low complexity" evidence="1">
    <location>
        <begin position="372"/>
        <end position="381"/>
    </location>
</feature>
<evidence type="ECO:0008006" key="4">
    <source>
        <dbReference type="Google" id="ProtNLM"/>
    </source>
</evidence>